<dbReference type="PRINTS" id="PR01410">
    <property type="entry name" value="CCBIOGENESIS"/>
</dbReference>
<feature type="transmembrane region" description="Helical" evidence="10">
    <location>
        <begin position="212"/>
        <end position="232"/>
    </location>
</feature>
<dbReference type="PANTHER" id="PTHR43653">
    <property type="entry name" value="CYTOCHROME C ASSEMBLY PROTEIN-RELATED"/>
    <property type="match status" value="1"/>
</dbReference>
<keyword evidence="4" id="KW-0997">Cell inner membrane</keyword>
<comment type="function">
    <text evidence="9">Required for the biogenesis of c-type cytochromes. Possible subunit of a heme lyase.</text>
</comment>
<dbReference type="RefSeq" id="WP_160676250.1">
    <property type="nucleotide sequence ID" value="NZ_WTYN01000002.1"/>
</dbReference>
<comment type="caution">
    <text evidence="13">The sequence shown here is derived from an EMBL/GenBank/DDBJ whole genome shotgun (WGS) entry which is preliminary data.</text>
</comment>
<feature type="transmembrane region" description="Helical" evidence="10">
    <location>
        <begin position="125"/>
        <end position="145"/>
    </location>
</feature>
<feature type="transmembrane region" description="Helical" evidence="10">
    <location>
        <begin position="427"/>
        <end position="444"/>
    </location>
</feature>
<feature type="transmembrane region" description="Helical" evidence="10">
    <location>
        <begin position="99"/>
        <end position="116"/>
    </location>
</feature>
<feature type="transmembrane region" description="Helical" evidence="10">
    <location>
        <begin position="355"/>
        <end position="377"/>
    </location>
</feature>
<dbReference type="InterPro" id="IPR003568">
    <property type="entry name" value="Cyt_c_biogenesis_CcmF"/>
</dbReference>
<evidence type="ECO:0000256" key="1">
    <source>
        <dbReference type="ARBA" id="ARBA00004429"/>
    </source>
</evidence>
<keyword evidence="5 10" id="KW-0812">Transmembrane</keyword>
<dbReference type="InterPro" id="IPR003567">
    <property type="entry name" value="Cyt_c_biogenesis"/>
</dbReference>
<evidence type="ECO:0000259" key="11">
    <source>
        <dbReference type="Pfam" id="PF01578"/>
    </source>
</evidence>
<feature type="transmembrane region" description="Helical" evidence="10">
    <location>
        <begin position="180"/>
        <end position="200"/>
    </location>
</feature>
<evidence type="ECO:0000313" key="14">
    <source>
        <dbReference type="Proteomes" id="UP000445582"/>
    </source>
</evidence>
<evidence type="ECO:0000256" key="3">
    <source>
        <dbReference type="ARBA" id="ARBA00022475"/>
    </source>
</evidence>
<evidence type="ECO:0000256" key="8">
    <source>
        <dbReference type="ARBA" id="ARBA00023136"/>
    </source>
</evidence>
<accession>A0A844YJJ9</accession>
<feature type="transmembrane region" description="Helical" evidence="10">
    <location>
        <begin position="450"/>
        <end position="469"/>
    </location>
</feature>
<feature type="transmembrane region" description="Helical" evidence="10">
    <location>
        <begin position="481"/>
        <end position="499"/>
    </location>
</feature>
<feature type="transmembrane region" description="Helical" evidence="10">
    <location>
        <begin position="316"/>
        <end position="334"/>
    </location>
</feature>
<evidence type="ECO:0000256" key="2">
    <source>
        <dbReference type="ARBA" id="ARBA00009186"/>
    </source>
</evidence>
<feature type="transmembrane region" description="Helical" evidence="10">
    <location>
        <begin position="6"/>
        <end position="28"/>
    </location>
</feature>
<feature type="domain" description="Cytochrome c-type biogenesis protein CcmF C-terminal" evidence="12">
    <location>
        <begin position="318"/>
        <end position="628"/>
    </location>
</feature>
<keyword evidence="3" id="KW-1003">Cell membrane</keyword>
<feature type="transmembrane region" description="Helical" evidence="10">
    <location>
        <begin position="40"/>
        <end position="65"/>
    </location>
</feature>
<feature type="transmembrane region" description="Helical" evidence="10">
    <location>
        <begin position="277"/>
        <end position="296"/>
    </location>
</feature>
<dbReference type="Pfam" id="PF01578">
    <property type="entry name" value="Cytochrom_C_asm"/>
    <property type="match status" value="1"/>
</dbReference>
<evidence type="ECO:0000313" key="13">
    <source>
        <dbReference type="EMBL" id="MXO63665.1"/>
    </source>
</evidence>
<evidence type="ECO:0000256" key="6">
    <source>
        <dbReference type="ARBA" id="ARBA00022748"/>
    </source>
</evidence>
<name>A0A844YJJ9_9SPHN</name>
<dbReference type="InterPro" id="IPR032523">
    <property type="entry name" value="CcmF_C"/>
</dbReference>
<proteinExistence type="inferred from homology"/>
<dbReference type="OrthoDB" id="9761451at2"/>
<evidence type="ECO:0000256" key="9">
    <source>
        <dbReference type="ARBA" id="ARBA00037230"/>
    </source>
</evidence>
<feature type="domain" description="Cytochrome c assembly protein" evidence="11">
    <location>
        <begin position="92"/>
        <end position="298"/>
    </location>
</feature>
<keyword evidence="14" id="KW-1185">Reference proteome</keyword>
<dbReference type="InterPro" id="IPR002541">
    <property type="entry name" value="Cyt_c_assembly"/>
</dbReference>
<keyword evidence="7 10" id="KW-1133">Transmembrane helix</keyword>
<dbReference type="EMBL" id="WTYN01000002">
    <property type="protein sequence ID" value="MXO63665.1"/>
    <property type="molecule type" value="Genomic_DNA"/>
</dbReference>
<keyword evidence="8 10" id="KW-0472">Membrane</keyword>
<gene>
    <name evidence="13" type="ORF">GRI48_11645</name>
</gene>
<evidence type="ECO:0000259" key="12">
    <source>
        <dbReference type="Pfam" id="PF16327"/>
    </source>
</evidence>
<feature type="transmembrane region" description="Helical" evidence="10">
    <location>
        <begin position="397"/>
        <end position="415"/>
    </location>
</feature>
<evidence type="ECO:0000256" key="7">
    <source>
        <dbReference type="ARBA" id="ARBA00022989"/>
    </source>
</evidence>
<dbReference type="GO" id="GO:0020037">
    <property type="term" value="F:heme binding"/>
    <property type="evidence" value="ECO:0007669"/>
    <property type="project" value="InterPro"/>
</dbReference>
<dbReference type="AlphaFoldDB" id="A0A844YJJ9"/>
<evidence type="ECO:0000256" key="10">
    <source>
        <dbReference type="SAM" id="Phobius"/>
    </source>
</evidence>
<keyword evidence="13" id="KW-0456">Lyase</keyword>
<dbReference type="PANTHER" id="PTHR43653:SF1">
    <property type="entry name" value="CYTOCHROME C-TYPE BIOGENESIS PROTEIN CCMF"/>
    <property type="match status" value="1"/>
</dbReference>
<organism evidence="13 14">
    <name type="scientific">Qipengyuania oceanensis</name>
    <dbReference type="NCBI Taxonomy" id="1463597"/>
    <lineage>
        <taxon>Bacteria</taxon>
        <taxon>Pseudomonadati</taxon>
        <taxon>Pseudomonadota</taxon>
        <taxon>Alphaproteobacteria</taxon>
        <taxon>Sphingomonadales</taxon>
        <taxon>Erythrobacteraceae</taxon>
        <taxon>Qipengyuania</taxon>
    </lineage>
</organism>
<sequence length="653" mass="69841">MAAELGLAALWMAAALAVLQLLAGALALRGGERDGAAMAALVRPAAAVQGLLAAVSFAALLWVFAITDLSVKLVAANSHVDKPLVFKVAGAWGNHEGSMLLWVTVMALAGALIAAIERRLPERTMLATLGAQAFVGIGFYAFLLFSSNPFERLPVPAEQGLGLNPLLQDLGLAFHPPTLYFGYVGLSVAFSFAVGALLTRQVTPEFARVMRPWILGAWVFLTLGITAGSYWAYYELGWGGWWFWDPVENASLMPWLAATALLHSASVLASRDALRTWTIMLGVVAFSMSMVGTFLVRSGVLTSVHAFAVDPERGSFILALLAIYIGGALLLFALRAGAISEGKRFSATSREGALVFNNVMLSALLGVVLLGTLYPLLTEAFDVRVSVGPPYFNPVGAVFALPMLAVMAVGPLLRWRRDSLARVSKPVILVAAIALGVLVAVVLLGNVHILPLLGLALAAGLAVASFMPLRGRKLLRTPLSTWGMIVAHFGIAIALFGMASETAFSEERLVAVADGDTTQVGPWQVTLAGVMPVAGPNWTALEAKLAASYRGGAGIELDPQSRSFWSPPQQTTESALATRWNGQLYAVLGAQADDGRWQLRLWWKPFVTFIWYGGLLVALGGALSIFGRLQADLRRRTARRLINERRTERESLA</sequence>
<comment type="similarity">
    <text evidence="2">Belongs to the CcmF/CycK/Ccl1/NrfE/CcsA family.</text>
</comment>
<evidence type="ECO:0000256" key="4">
    <source>
        <dbReference type="ARBA" id="ARBA00022519"/>
    </source>
</evidence>
<feature type="transmembrane region" description="Helical" evidence="10">
    <location>
        <begin position="252"/>
        <end position="270"/>
    </location>
</feature>
<dbReference type="GO" id="GO:0005886">
    <property type="term" value="C:plasma membrane"/>
    <property type="evidence" value="ECO:0007669"/>
    <property type="project" value="UniProtKB-SubCell"/>
</dbReference>
<feature type="transmembrane region" description="Helical" evidence="10">
    <location>
        <begin position="609"/>
        <end position="629"/>
    </location>
</feature>
<comment type="subcellular location">
    <subcellularLocation>
        <location evidence="1">Cell inner membrane</location>
        <topology evidence="1">Multi-pass membrane protein</topology>
    </subcellularLocation>
</comment>
<dbReference type="NCBIfam" id="TIGR00353">
    <property type="entry name" value="nrfE"/>
    <property type="match status" value="1"/>
</dbReference>
<dbReference type="PRINTS" id="PR01411">
    <property type="entry name" value="CCMFBIOGNSIS"/>
</dbReference>
<dbReference type="Proteomes" id="UP000445582">
    <property type="component" value="Unassembled WGS sequence"/>
</dbReference>
<reference evidence="13 14" key="1">
    <citation type="submission" date="2019-12" db="EMBL/GenBank/DDBJ databases">
        <title>Genomic-based taxomic classification of the family Erythrobacteraceae.</title>
        <authorList>
            <person name="Xu L."/>
        </authorList>
    </citation>
    <scope>NUCLEOTIDE SEQUENCE [LARGE SCALE GENOMIC DNA]</scope>
    <source>
        <strain evidence="13 14">MCCC 1A09965</strain>
    </source>
</reference>
<keyword evidence="6" id="KW-0201">Cytochrome c-type biogenesis</keyword>
<dbReference type="GO" id="GO:0016829">
    <property type="term" value="F:lyase activity"/>
    <property type="evidence" value="ECO:0007669"/>
    <property type="project" value="UniProtKB-KW"/>
</dbReference>
<dbReference type="Pfam" id="PF16327">
    <property type="entry name" value="CcmF_C"/>
    <property type="match status" value="1"/>
</dbReference>
<dbReference type="GO" id="GO:0017004">
    <property type="term" value="P:cytochrome complex assembly"/>
    <property type="evidence" value="ECO:0007669"/>
    <property type="project" value="UniProtKB-KW"/>
</dbReference>
<dbReference type="GO" id="GO:0015232">
    <property type="term" value="F:heme transmembrane transporter activity"/>
    <property type="evidence" value="ECO:0007669"/>
    <property type="project" value="InterPro"/>
</dbReference>
<protein>
    <submittedName>
        <fullName evidence="13">Heme lyase CcmF/NrfE family subunit</fullName>
    </submittedName>
</protein>
<evidence type="ECO:0000256" key="5">
    <source>
        <dbReference type="ARBA" id="ARBA00022692"/>
    </source>
</evidence>